<dbReference type="Proteomes" id="UP001497457">
    <property type="component" value="Chromosome 9rd"/>
</dbReference>
<sequence>MGQSRRCAYRGRPRWPLPGRWTPSRRAPPTPCPRCRPRPPTASSSLLPLLSRPQEAIPQTPSLQSASMVEPRRSHEKFRRTDDTSDRKRTHLLSCRCRQHARIETNSNWRQSS</sequence>
<evidence type="ECO:0000313" key="2">
    <source>
        <dbReference type="EMBL" id="CAL4894797.1"/>
    </source>
</evidence>
<protein>
    <submittedName>
        <fullName evidence="2">Uncharacterized protein</fullName>
    </submittedName>
</protein>
<dbReference type="EMBL" id="OZ075119">
    <property type="protein sequence ID" value="CAL5096193.1"/>
    <property type="molecule type" value="Genomic_DNA"/>
</dbReference>
<feature type="compositionally biased region" description="Pro residues" evidence="1">
    <location>
        <begin position="26"/>
        <end position="40"/>
    </location>
</feature>
<feature type="compositionally biased region" description="Low complexity" evidence="1">
    <location>
        <begin position="41"/>
        <end position="53"/>
    </location>
</feature>
<feature type="region of interest" description="Disordered" evidence="1">
    <location>
        <begin position="1"/>
        <end position="92"/>
    </location>
</feature>
<feature type="compositionally biased region" description="Polar residues" evidence="1">
    <location>
        <begin position="57"/>
        <end position="67"/>
    </location>
</feature>
<accession>A0ABC8VSB3</accession>
<dbReference type="Proteomes" id="UP001497457">
    <property type="component" value="Chromosome 10rd"/>
</dbReference>
<evidence type="ECO:0000313" key="3">
    <source>
        <dbReference type="EMBL" id="CAL5096193.1"/>
    </source>
</evidence>
<organism evidence="2 4">
    <name type="scientific">Urochloa decumbens</name>
    <dbReference type="NCBI Taxonomy" id="240449"/>
    <lineage>
        <taxon>Eukaryota</taxon>
        <taxon>Viridiplantae</taxon>
        <taxon>Streptophyta</taxon>
        <taxon>Embryophyta</taxon>
        <taxon>Tracheophyta</taxon>
        <taxon>Spermatophyta</taxon>
        <taxon>Magnoliopsida</taxon>
        <taxon>Liliopsida</taxon>
        <taxon>Poales</taxon>
        <taxon>Poaceae</taxon>
        <taxon>PACMAD clade</taxon>
        <taxon>Panicoideae</taxon>
        <taxon>Panicodae</taxon>
        <taxon>Paniceae</taxon>
        <taxon>Melinidinae</taxon>
        <taxon>Urochloa</taxon>
    </lineage>
</organism>
<keyword evidence="4" id="KW-1185">Reference proteome</keyword>
<gene>
    <name evidence="3" type="ORF">URODEC1_LOCUS116907</name>
    <name evidence="2" type="ORF">URODEC1_LOCUS5651</name>
</gene>
<name>A0ABC8VSB3_9POAL</name>
<proteinExistence type="predicted"/>
<dbReference type="EMBL" id="OZ075120">
    <property type="protein sequence ID" value="CAL4894797.1"/>
    <property type="molecule type" value="Genomic_DNA"/>
</dbReference>
<evidence type="ECO:0000256" key="1">
    <source>
        <dbReference type="SAM" id="MobiDB-lite"/>
    </source>
</evidence>
<evidence type="ECO:0000313" key="4">
    <source>
        <dbReference type="Proteomes" id="UP001497457"/>
    </source>
</evidence>
<dbReference type="AlphaFoldDB" id="A0ABC8VSB3"/>
<reference evidence="2" key="1">
    <citation type="submission" date="2024-10" db="EMBL/GenBank/DDBJ databases">
        <authorList>
            <person name="Ryan C."/>
        </authorList>
    </citation>
    <scope>NUCLEOTIDE SEQUENCE [LARGE SCALE GENOMIC DNA]</scope>
</reference>